<dbReference type="InterPro" id="IPR036390">
    <property type="entry name" value="WH_DNA-bd_sf"/>
</dbReference>
<name>A0A1M6M6P8_PARC5</name>
<dbReference type="PIRSF" id="PIRSF005485">
    <property type="entry name" value="HrcA"/>
    <property type="match status" value="1"/>
</dbReference>
<organism evidence="8 9">
    <name type="scientific">Paramaledivibacter caminithermalis (strain DSM 15212 / CIP 107654 / DViRD3)</name>
    <name type="common">Clostridium caminithermale</name>
    <dbReference type="NCBI Taxonomy" id="1121301"/>
    <lineage>
        <taxon>Bacteria</taxon>
        <taxon>Bacillati</taxon>
        <taxon>Bacillota</taxon>
        <taxon>Clostridia</taxon>
        <taxon>Peptostreptococcales</taxon>
        <taxon>Caminicellaceae</taxon>
        <taxon>Paramaledivibacter</taxon>
    </lineage>
</organism>
<evidence type="ECO:0000256" key="3">
    <source>
        <dbReference type="ARBA" id="ARBA00023016"/>
    </source>
</evidence>
<evidence type="ECO:0000256" key="6">
    <source>
        <dbReference type="HAMAP-Rule" id="MF_00081"/>
    </source>
</evidence>
<dbReference type="NCBIfam" id="TIGR00331">
    <property type="entry name" value="hrcA"/>
    <property type="match status" value="1"/>
</dbReference>
<reference evidence="8 9" key="1">
    <citation type="submission" date="2016-11" db="EMBL/GenBank/DDBJ databases">
        <authorList>
            <person name="Jaros S."/>
            <person name="Januszkiewicz K."/>
            <person name="Wedrychowicz H."/>
        </authorList>
    </citation>
    <scope>NUCLEOTIDE SEQUENCE [LARGE SCALE GENOMIC DNA]</scope>
    <source>
        <strain evidence="8 9">DSM 15212</strain>
    </source>
</reference>
<dbReference type="RefSeq" id="WP_073147742.1">
    <property type="nucleotide sequence ID" value="NZ_FRAG01000009.1"/>
</dbReference>
<dbReference type="PANTHER" id="PTHR34824">
    <property type="entry name" value="HEAT-INDUCIBLE TRANSCRIPTION REPRESSOR HRCA"/>
    <property type="match status" value="1"/>
</dbReference>
<gene>
    <name evidence="6" type="primary">hrcA</name>
    <name evidence="8" type="ORF">SAMN02745912_01088</name>
</gene>
<dbReference type="Gene3D" id="3.30.390.60">
    <property type="entry name" value="Heat-inducible transcription repressor hrca homolog, domain 3"/>
    <property type="match status" value="1"/>
</dbReference>
<keyword evidence="2 6" id="KW-0805">Transcription regulation</keyword>
<dbReference type="InterPro" id="IPR036388">
    <property type="entry name" value="WH-like_DNA-bd_sf"/>
</dbReference>
<dbReference type="SUPFAM" id="SSF55781">
    <property type="entry name" value="GAF domain-like"/>
    <property type="match status" value="1"/>
</dbReference>
<evidence type="ECO:0000313" key="9">
    <source>
        <dbReference type="Proteomes" id="UP000184465"/>
    </source>
</evidence>
<evidence type="ECO:0000256" key="2">
    <source>
        <dbReference type="ARBA" id="ARBA00023015"/>
    </source>
</evidence>
<comment type="similarity">
    <text evidence="6">Belongs to the HrcA family.</text>
</comment>
<keyword evidence="4 6" id="KW-0804">Transcription</keyword>
<dbReference type="InterPro" id="IPR021153">
    <property type="entry name" value="HrcA_C"/>
</dbReference>
<accession>A0A1M6M6P8</accession>
<dbReference type="FunFam" id="1.10.10.10:FF:000049">
    <property type="entry name" value="Heat-inducible transcription repressor HrcA"/>
    <property type="match status" value="1"/>
</dbReference>
<evidence type="ECO:0000256" key="4">
    <source>
        <dbReference type="ARBA" id="ARBA00023163"/>
    </source>
</evidence>
<dbReference type="InterPro" id="IPR002571">
    <property type="entry name" value="HrcA"/>
</dbReference>
<protein>
    <recommendedName>
        <fullName evidence="6">Heat-inducible transcription repressor HrcA</fullName>
    </recommendedName>
</protein>
<dbReference type="EMBL" id="FRAG01000009">
    <property type="protein sequence ID" value="SHJ79129.1"/>
    <property type="molecule type" value="Genomic_DNA"/>
</dbReference>
<evidence type="ECO:0000256" key="5">
    <source>
        <dbReference type="ARBA" id="ARBA00055319"/>
    </source>
</evidence>
<comment type="function">
    <text evidence="5 6">Negative regulator of class I heat shock genes (grpE-dnaK-dnaJ and groELS operons). Prevents heat-shock induction of these operons.</text>
</comment>
<dbReference type="PANTHER" id="PTHR34824:SF1">
    <property type="entry name" value="HEAT-INDUCIBLE TRANSCRIPTION REPRESSOR HRCA"/>
    <property type="match status" value="1"/>
</dbReference>
<dbReference type="InterPro" id="IPR023120">
    <property type="entry name" value="WHTH_transcript_rep_HrcA_IDD"/>
</dbReference>
<evidence type="ECO:0000259" key="7">
    <source>
        <dbReference type="Pfam" id="PF01628"/>
    </source>
</evidence>
<dbReference type="InterPro" id="IPR029016">
    <property type="entry name" value="GAF-like_dom_sf"/>
</dbReference>
<dbReference type="OrthoDB" id="9783139at2"/>
<keyword evidence="9" id="KW-1185">Reference proteome</keyword>
<evidence type="ECO:0000256" key="1">
    <source>
        <dbReference type="ARBA" id="ARBA00022491"/>
    </source>
</evidence>
<dbReference type="Proteomes" id="UP000184465">
    <property type="component" value="Unassembled WGS sequence"/>
</dbReference>
<keyword evidence="3 6" id="KW-0346">Stress response</keyword>
<keyword evidence="1 6" id="KW-0678">Repressor</keyword>
<dbReference type="GO" id="GO:0045892">
    <property type="term" value="P:negative regulation of DNA-templated transcription"/>
    <property type="evidence" value="ECO:0007669"/>
    <property type="project" value="UniProtKB-UniRule"/>
</dbReference>
<sequence length="342" mass="38616">MTLVERKLKILQAIINDFISTAQPIGSRTIAKKYDLGISSATIRNEMSDLEELGYLVQPHTSAGRIPSDLGYRLYVDSLMKKYELENRQKKIIKDLLLSQIVEIDDVIKNTSRILSQITKLTSISLSPQFKSSRLKNIKLVQVDNDKVLLVLVSNTGIVKNAILRINNVSQGVLNKVSNLLQDKLSGKTIADLDDKIKDKIKNELIDYSSTIDTILLKLDNCLVDMNESEIYLEGITNIFNLPEYTDINKAKKFISIMEKKDLMYEILKNDKSDNICIRIGNENEIDDIKDCSIVTATYRLNGKIIGKIGVIGPTRMDYSRITAVLEYLTNILSNNVEDILP</sequence>
<feature type="domain" description="Heat-inducible transcription repressor HrcA C-terminal" evidence="7">
    <location>
        <begin position="105"/>
        <end position="322"/>
    </location>
</feature>
<dbReference type="SUPFAM" id="SSF46785">
    <property type="entry name" value="Winged helix' DNA-binding domain"/>
    <property type="match status" value="1"/>
</dbReference>
<dbReference type="Gene3D" id="3.30.450.40">
    <property type="match status" value="1"/>
</dbReference>
<dbReference type="GO" id="GO:0003677">
    <property type="term" value="F:DNA binding"/>
    <property type="evidence" value="ECO:0007669"/>
    <property type="project" value="InterPro"/>
</dbReference>
<evidence type="ECO:0000313" key="8">
    <source>
        <dbReference type="EMBL" id="SHJ79129.1"/>
    </source>
</evidence>
<dbReference type="STRING" id="1121301.SAMN02745912_01088"/>
<proteinExistence type="inferred from homology"/>
<dbReference type="HAMAP" id="MF_00081">
    <property type="entry name" value="HrcA"/>
    <property type="match status" value="1"/>
</dbReference>
<dbReference type="Pfam" id="PF01628">
    <property type="entry name" value="HrcA"/>
    <property type="match status" value="1"/>
</dbReference>
<dbReference type="AlphaFoldDB" id="A0A1M6M6P8"/>
<dbReference type="Gene3D" id="1.10.10.10">
    <property type="entry name" value="Winged helix-like DNA-binding domain superfamily/Winged helix DNA-binding domain"/>
    <property type="match status" value="1"/>
</dbReference>